<organism evidence="5 6">
    <name type="scientific">Thermoproteus uzoniensis (strain 768-20)</name>
    <dbReference type="NCBI Taxonomy" id="999630"/>
    <lineage>
        <taxon>Archaea</taxon>
        <taxon>Thermoproteota</taxon>
        <taxon>Thermoprotei</taxon>
        <taxon>Thermoproteales</taxon>
        <taxon>Thermoproteaceae</taxon>
        <taxon>Thermoproteus</taxon>
    </lineage>
</organism>
<accession>F2L102</accession>
<evidence type="ECO:0000256" key="1">
    <source>
        <dbReference type="ARBA" id="ARBA00008520"/>
    </source>
</evidence>
<sequence length="503" mass="54975">MAINKTLVIAVVVVVIVVAAVVVMLSQQQQQAPSAPSASAPQTSPSSTSQATTGLSGSLTILVPTGDPTLMPYIKLAAAEFMKAHPGVQITIEPVPFGQMVQTALTALQNKNPDPALIIFYPSQASTLAPYLMDLRPYFNSGLFNRSDIPMSAMVSVIVLSKNGTITKIFGVPFQMVFGYVLVYRKSIFNNATLQAEFKQEYGFDLNPLTWSSWDQLIDAAQFLQSKHVAKYALLFPDGLQQAIFNGFITIFYTYALNDSCVGIPADVAKGAVPTQGYWAYFRYTPSGAVNITVGCPSFIQALRTYKKLVQFQPPIDVQAMEYDQLRDLFLTGDYAMVAAWTSFIPIYNNASVSKVAGDIAISPLPGGRNPYGTGLAPTFIGINPYARDPQLAAEFIAFLISPQMYKLGAEKVGFVPATISGIEAAAQVPSMSWLQPFVPLLKAGANVTDLQRLTLVNRVTNFFTDMRPYFINQVANYLRGQQDAETTQMNIYKTWLSIMKIS</sequence>
<dbReference type="EMBL" id="CP002590">
    <property type="protein sequence ID" value="AEA11551.1"/>
    <property type="molecule type" value="Genomic_DNA"/>
</dbReference>
<dbReference type="InterPro" id="IPR050490">
    <property type="entry name" value="Bact_solute-bd_prot1"/>
</dbReference>
<proteinExistence type="inferred from homology"/>
<keyword evidence="2" id="KW-0813">Transport</keyword>
<dbReference type="InterPro" id="IPR006059">
    <property type="entry name" value="SBP"/>
</dbReference>
<dbReference type="eggNOG" id="arCOG00156">
    <property type="taxonomic scope" value="Archaea"/>
</dbReference>
<reference evidence="5 6" key="1">
    <citation type="journal article" date="2011" name="J. Bacteriol.">
        <title>Complete genome sequence of the thermoacidophilic crenarchaeon Thermoproteus uzoniensis 768-20.</title>
        <authorList>
            <person name="Mardanov A.V."/>
            <person name="Gumerov V.M."/>
            <person name="Beletsky A.V."/>
            <person name="Prokofeva M.I."/>
            <person name="Bonch-Osmolovskaya E.A."/>
            <person name="Ravin N.V."/>
            <person name="Skryabin K.G."/>
        </authorList>
    </citation>
    <scope>NUCLEOTIDE SEQUENCE [LARGE SCALE GENOMIC DNA]</scope>
    <source>
        <strain evidence="5 6">768-20</strain>
    </source>
</reference>
<dbReference type="PANTHER" id="PTHR43649">
    <property type="entry name" value="ARABINOSE-BINDING PROTEIN-RELATED"/>
    <property type="match status" value="1"/>
</dbReference>
<dbReference type="AlphaFoldDB" id="F2L102"/>
<dbReference type="OrthoDB" id="18034at2157"/>
<evidence type="ECO:0000256" key="3">
    <source>
        <dbReference type="SAM" id="MobiDB-lite"/>
    </source>
</evidence>
<gene>
    <name evidence="5" type="ordered locus">TUZN_0046</name>
</gene>
<keyword evidence="6" id="KW-1185">Reference proteome</keyword>
<dbReference type="STRING" id="999630.TUZN_0046"/>
<keyword evidence="4" id="KW-0812">Transmembrane</keyword>
<dbReference type="Pfam" id="PF01547">
    <property type="entry name" value="SBP_bac_1"/>
    <property type="match status" value="1"/>
</dbReference>
<evidence type="ECO:0000313" key="5">
    <source>
        <dbReference type="EMBL" id="AEA11551.1"/>
    </source>
</evidence>
<feature type="region of interest" description="Disordered" evidence="3">
    <location>
        <begin position="33"/>
        <end position="54"/>
    </location>
</feature>
<keyword evidence="4" id="KW-1133">Transmembrane helix</keyword>
<dbReference type="RefSeq" id="WP_013678887.1">
    <property type="nucleotide sequence ID" value="NC_015315.1"/>
</dbReference>
<dbReference type="PANTHER" id="PTHR43649:SF29">
    <property type="entry name" value="OSMOPROTECTIVE COMPOUNDS-BINDING PROTEIN GGTB"/>
    <property type="match status" value="1"/>
</dbReference>
<feature type="transmembrane region" description="Helical" evidence="4">
    <location>
        <begin position="7"/>
        <end position="26"/>
    </location>
</feature>
<dbReference type="SUPFAM" id="SSF53850">
    <property type="entry name" value="Periplasmic binding protein-like II"/>
    <property type="match status" value="1"/>
</dbReference>
<feature type="compositionally biased region" description="Low complexity" evidence="3">
    <location>
        <begin position="33"/>
        <end position="53"/>
    </location>
</feature>
<dbReference type="HOGENOM" id="CLU_590033_0_0_2"/>
<comment type="similarity">
    <text evidence="1">Belongs to the bacterial solute-binding protein 1 family.</text>
</comment>
<evidence type="ECO:0000256" key="2">
    <source>
        <dbReference type="ARBA" id="ARBA00022448"/>
    </source>
</evidence>
<dbReference type="Gene3D" id="3.40.190.10">
    <property type="entry name" value="Periplasmic binding protein-like II"/>
    <property type="match status" value="1"/>
</dbReference>
<dbReference type="KEGG" id="tuz:TUZN_0046"/>
<evidence type="ECO:0000256" key="4">
    <source>
        <dbReference type="SAM" id="Phobius"/>
    </source>
</evidence>
<name>F2L102_THEU7</name>
<reference key="2">
    <citation type="submission" date="2011-03" db="EMBL/GenBank/DDBJ databases">
        <title>Complete genome sequence of the thermoacidophilic crenarchaeon Thermoproteus uzoniensis 768-20.</title>
        <authorList>
            <person name="Mardanov A.V."/>
            <person name="Gumerov V.M."/>
            <person name="Beletsky A.V."/>
            <person name="Prokofeva M.I."/>
            <person name="Bonch-Osmolovskaya E.A."/>
            <person name="Ravin N.V."/>
            <person name="Skryabin K.G."/>
        </authorList>
    </citation>
    <scope>NUCLEOTIDE SEQUENCE</scope>
    <source>
        <strain>768-20</strain>
    </source>
</reference>
<dbReference type="GeneID" id="10359600"/>
<evidence type="ECO:0000313" key="6">
    <source>
        <dbReference type="Proteomes" id="UP000008138"/>
    </source>
</evidence>
<protein>
    <submittedName>
        <fullName evidence="5">Extracellular solute-binding protein, family 1</fullName>
    </submittedName>
</protein>
<keyword evidence="4" id="KW-0472">Membrane</keyword>
<dbReference type="Proteomes" id="UP000008138">
    <property type="component" value="Chromosome"/>
</dbReference>